<feature type="domain" description="C2H2-type" evidence="1">
    <location>
        <begin position="188"/>
        <end position="216"/>
    </location>
</feature>
<comment type="caution">
    <text evidence="2">The sequence shown here is derived from an EMBL/GenBank/DDBJ whole genome shotgun (WGS) entry which is preliminary data.</text>
</comment>
<evidence type="ECO:0000259" key="1">
    <source>
        <dbReference type="PROSITE" id="PS50157"/>
    </source>
</evidence>
<dbReference type="PROSITE" id="PS50157">
    <property type="entry name" value="ZINC_FINGER_C2H2_2"/>
    <property type="match status" value="1"/>
</dbReference>
<name>A0ABT8FH80_9ACTN</name>
<gene>
    <name evidence="2" type="ORF">QWY28_13415</name>
</gene>
<organism evidence="2 3">
    <name type="scientific">Nocardioides oceani</name>
    <dbReference type="NCBI Taxonomy" id="3058369"/>
    <lineage>
        <taxon>Bacteria</taxon>
        <taxon>Bacillati</taxon>
        <taxon>Actinomycetota</taxon>
        <taxon>Actinomycetes</taxon>
        <taxon>Propionibacteriales</taxon>
        <taxon>Nocardioidaceae</taxon>
        <taxon>Nocardioides</taxon>
    </lineage>
</organism>
<proteinExistence type="predicted"/>
<keyword evidence="3" id="KW-1185">Reference proteome</keyword>
<sequence>MTSTPKWPDGRLVAFDSEATGLDFNDDRFVTASIVHRTPGQRPRTLSWLLDPGRDIPDEAAAVHGWTNDRLRDALNGAEAVRITPGRTEPMTRAGAITEMASQCYTAMSVEVPLVVHNAAFDLSMLESELARVGLAPLSTRSGGVRGVVDPMVIEKQYDPYRKQCYKDPGCDPENRVHACGGCRGGKTKCGGCGSTDRTLTSLCAHYRIVHTGAHDAAADALACIRLLGRLAADWPEIARWKLPTLHRYQADWRREQQASLASFFRKVGKVEEAADVEASAGWPVQDSVARALGLGVAA</sequence>
<dbReference type="CDD" id="cd06127">
    <property type="entry name" value="DEDDh"/>
    <property type="match status" value="1"/>
</dbReference>
<evidence type="ECO:0000313" key="2">
    <source>
        <dbReference type="EMBL" id="MDN4173954.1"/>
    </source>
</evidence>
<dbReference type="InterPro" id="IPR013087">
    <property type="entry name" value="Znf_C2H2_type"/>
</dbReference>
<dbReference type="Gene3D" id="3.30.420.10">
    <property type="entry name" value="Ribonuclease H-like superfamily/Ribonuclease H"/>
    <property type="match status" value="1"/>
</dbReference>
<dbReference type="EMBL" id="JAUHJQ010000005">
    <property type="protein sequence ID" value="MDN4173954.1"/>
    <property type="molecule type" value="Genomic_DNA"/>
</dbReference>
<dbReference type="Proteomes" id="UP001168620">
    <property type="component" value="Unassembled WGS sequence"/>
</dbReference>
<evidence type="ECO:0000313" key="3">
    <source>
        <dbReference type="Proteomes" id="UP001168620"/>
    </source>
</evidence>
<dbReference type="InterPro" id="IPR012337">
    <property type="entry name" value="RNaseH-like_sf"/>
</dbReference>
<dbReference type="SMART" id="SM00479">
    <property type="entry name" value="EXOIII"/>
    <property type="match status" value="1"/>
</dbReference>
<dbReference type="InterPro" id="IPR036397">
    <property type="entry name" value="RNaseH_sf"/>
</dbReference>
<protein>
    <recommendedName>
        <fullName evidence="1">C2H2-type domain-containing protein</fullName>
    </recommendedName>
</protein>
<dbReference type="InterPro" id="IPR013520">
    <property type="entry name" value="Ribonucl_H"/>
</dbReference>
<dbReference type="SUPFAM" id="SSF53098">
    <property type="entry name" value="Ribonuclease H-like"/>
    <property type="match status" value="1"/>
</dbReference>
<accession>A0ABT8FH80</accession>
<dbReference type="RefSeq" id="WP_300953056.1">
    <property type="nucleotide sequence ID" value="NZ_JAUHJQ010000005.1"/>
</dbReference>
<reference evidence="2" key="1">
    <citation type="submission" date="2023-06" db="EMBL/GenBank/DDBJ databases">
        <title>Draft genome sequence of Nocardioides sp. SOB77.</title>
        <authorList>
            <person name="Zhang G."/>
        </authorList>
    </citation>
    <scope>NUCLEOTIDE SEQUENCE</scope>
    <source>
        <strain evidence="2">SOB77</strain>
    </source>
</reference>